<dbReference type="InterPro" id="IPR021765">
    <property type="entry name" value="UstYa-like"/>
</dbReference>
<comment type="similarity">
    <text evidence="2">Belongs to the ustYa family.</text>
</comment>
<dbReference type="GO" id="GO:0043386">
    <property type="term" value="P:mycotoxin biosynthetic process"/>
    <property type="evidence" value="ECO:0007669"/>
    <property type="project" value="InterPro"/>
</dbReference>
<keyword evidence="5" id="KW-1185">Reference proteome</keyword>
<sequence length="204" mass="23613">MSYTRVDSDDMRDSSRSHKRHDFSVLEVLYRVSAILTPILLTVICILLIVDYAELHKPASSSELLGTVQTRYGSNFAYMTLDHNFDDLWDEELHPQNGIIRLQDGSLSAISMFHQIHCLTSFRKALQNAREGNEIGIDFRDDEHWPHCLWYLKQAILCFADDTLERPMKVNGSNIITGQDDLHQCRDSGKLYTLREERGIWKEP</sequence>
<feature type="transmembrane region" description="Helical" evidence="3">
    <location>
        <begin position="28"/>
        <end position="50"/>
    </location>
</feature>
<gene>
    <name evidence="4" type="ORF">BP5796_02904</name>
</gene>
<proteinExistence type="inferred from homology"/>
<comment type="pathway">
    <text evidence="1">Mycotoxin biosynthesis.</text>
</comment>
<dbReference type="Pfam" id="PF11807">
    <property type="entry name" value="UstYa"/>
    <property type="match status" value="1"/>
</dbReference>
<evidence type="ECO:0000313" key="4">
    <source>
        <dbReference type="EMBL" id="RDW91739.1"/>
    </source>
</evidence>
<keyword evidence="3" id="KW-1133">Transmembrane helix</keyword>
<dbReference type="PANTHER" id="PTHR33365:SF4">
    <property type="entry name" value="CYCLOCHLOROTINE BIOSYNTHESIS PROTEIN O"/>
    <property type="match status" value="1"/>
</dbReference>
<keyword evidence="3" id="KW-0472">Membrane</keyword>
<protein>
    <submittedName>
        <fullName evidence="4">Uncharacterized protein</fullName>
    </submittedName>
</protein>
<keyword evidence="3" id="KW-0812">Transmembrane</keyword>
<dbReference type="EMBL" id="PDLN01000003">
    <property type="protein sequence ID" value="RDW91739.1"/>
    <property type="molecule type" value="Genomic_DNA"/>
</dbReference>
<evidence type="ECO:0000256" key="3">
    <source>
        <dbReference type="SAM" id="Phobius"/>
    </source>
</evidence>
<reference evidence="4 5" key="1">
    <citation type="journal article" date="2018" name="IMA Fungus">
        <title>IMA Genome-F 9: Draft genome sequence of Annulohypoxylon stygium, Aspergillus mulundensis, Berkeleyomyces basicola (syn. Thielaviopsis basicola), Ceratocystis smalleyi, two Cercospora beticola strains, Coleophoma cylindrospora, Fusarium fracticaudum, Phialophora cf. hyalina, and Morchella septimelata.</title>
        <authorList>
            <person name="Wingfield B.D."/>
            <person name="Bills G.F."/>
            <person name="Dong Y."/>
            <person name="Huang W."/>
            <person name="Nel W.J."/>
            <person name="Swalarsk-Parry B.S."/>
            <person name="Vaghefi N."/>
            <person name="Wilken P.M."/>
            <person name="An Z."/>
            <person name="de Beer Z.W."/>
            <person name="De Vos L."/>
            <person name="Chen L."/>
            <person name="Duong T.A."/>
            <person name="Gao Y."/>
            <person name="Hammerbacher A."/>
            <person name="Kikkert J.R."/>
            <person name="Li Y."/>
            <person name="Li H."/>
            <person name="Li K."/>
            <person name="Li Q."/>
            <person name="Liu X."/>
            <person name="Ma X."/>
            <person name="Naidoo K."/>
            <person name="Pethybridge S.J."/>
            <person name="Sun J."/>
            <person name="Steenkamp E.T."/>
            <person name="van der Nest M.A."/>
            <person name="van Wyk S."/>
            <person name="Wingfield M.J."/>
            <person name="Xiong C."/>
            <person name="Yue Q."/>
            <person name="Zhang X."/>
        </authorList>
    </citation>
    <scope>NUCLEOTIDE SEQUENCE [LARGE SCALE GENOMIC DNA]</scope>
    <source>
        <strain evidence="4 5">BP5796</strain>
    </source>
</reference>
<evidence type="ECO:0000256" key="1">
    <source>
        <dbReference type="ARBA" id="ARBA00004685"/>
    </source>
</evidence>
<accession>A0A3D8SZR7</accession>
<name>A0A3D8SZR7_9HELO</name>
<dbReference type="Proteomes" id="UP000256328">
    <property type="component" value="Unassembled WGS sequence"/>
</dbReference>
<dbReference type="PANTHER" id="PTHR33365">
    <property type="entry name" value="YALI0B05434P"/>
    <property type="match status" value="1"/>
</dbReference>
<comment type="caution">
    <text evidence="4">The sequence shown here is derived from an EMBL/GenBank/DDBJ whole genome shotgun (WGS) entry which is preliminary data.</text>
</comment>
<dbReference type="AlphaFoldDB" id="A0A3D8SZR7"/>
<evidence type="ECO:0000313" key="5">
    <source>
        <dbReference type="Proteomes" id="UP000256328"/>
    </source>
</evidence>
<evidence type="ECO:0000256" key="2">
    <source>
        <dbReference type="ARBA" id="ARBA00035112"/>
    </source>
</evidence>
<dbReference type="OrthoDB" id="3687641at2759"/>
<organism evidence="4 5">
    <name type="scientific">Coleophoma crateriformis</name>
    <dbReference type="NCBI Taxonomy" id="565419"/>
    <lineage>
        <taxon>Eukaryota</taxon>
        <taxon>Fungi</taxon>
        <taxon>Dikarya</taxon>
        <taxon>Ascomycota</taxon>
        <taxon>Pezizomycotina</taxon>
        <taxon>Leotiomycetes</taxon>
        <taxon>Helotiales</taxon>
        <taxon>Dermateaceae</taxon>
        <taxon>Coleophoma</taxon>
    </lineage>
</organism>